<gene>
    <name evidence="5" type="ORF">R5H13_20055</name>
</gene>
<name>A0ABZ0MIG4_9GAMM</name>
<proteinExistence type="inferred from homology"/>
<dbReference type="InterPro" id="IPR040921">
    <property type="entry name" value="Peptidase_S66C"/>
</dbReference>
<protein>
    <submittedName>
        <fullName evidence="5">LD-carboxypeptidase</fullName>
    </submittedName>
</protein>
<dbReference type="InterPro" id="IPR027461">
    <property type="entry name" value="Carboxypeptidase_A_C_sf"/>
</dbReference>
<dbReference type="PANTHER" id="PTHR30237">
    <property type="entry name" value="MURAMOYLTETRAPEPTIDE CARBOXYPEPTIDASE"/>
    <property type="match status" value="1"/>
</dbReference>
<keyword evidence="2" id="KW-0378">Hydrolase</keyword>
<evidence type="ECO:0000256" key="1">
    <source>
        <dbReference type="ARBA" id="ARBA00010233"/>
    </source>
</evidence>
<dbReference type="Gene3D" id="3.50.30.60">
    <property type="entry name" value="LD-carboxypeptidase A C-terminal domain-like"/>
    <property type="match status" value="1"/>
</dbReference>
<dbReference type="Proteomes" id="UP001304419">
    <property type="component" value="Chromosome 2"/>
</dbReference>
<feature type="domain" description="LD-carboxypeptidase N-terminal" evidence="3">
    <location>
        <begin position="14"/>
        <end position="134"/>
    </location>
</feature>
<evidence type="ECO:0000259" key="4">
    <source>
        <dbReference type="Pfam" id="PF17676"/>
    </source>
</evidence>
<accession>A0ABZ0MIG4</accession>
<organism evidence="5 6">
    <name type="scientific">Pseudoalteromonas maricaloris</name>
    <dbReference type="NCBI Taxonomy" id="184924"/>
    <lineage>
        <taxon>Bacteria</taxon>
        <taxon>Pseudomonadati</taxon>
        <taxon>Pseudomonadota</taxon>
        <taxon>Gammaproteobacteria</taxon>
        <taxon>Alteromonadales</taxon>
        <taxon>Pseudoalteromonadaceae</taxon>
        <taxon>Pseudoalteromonas</taxon>
    </lineage>
</organism>
<dbReference type="Gene3D" id="3.40.50.10740">
    <property type="entry name" value="Class I glutamine amidotransferase-like"/>
    <property type="match status" value="1"/>
</dbReference>
<evidence type="ECO:0000313" key="6">
    <source>
        <dbReference type="Proteomes" id="UP001304419"/>
    </source>
</evidence>
<dbReference type="InterPro" id="IPR040449">
    <property type="entry name" value="Peptidase_S66_N"/>
</dbReference>
<comment type="similarity">
    <text evidence="1">Belongs to the peptidase S66 family.</text>
</comment>
<evidence type="ECO:0000256" key="2">
    <source>
        <dbReference type="ARBA" id="ARBA00022801"/>
    </source>
</evidence>
<evidence type="ECO:0000313" key="5">
    <source>
        <dbReference type="EMBL" id="WOX31235.1"/>
    </source>
</evidence>
<dbReference type="PIRSF" id="PIRSF028757">
    <property type="entry name" value="LD-carboxypeptidase"/>
    <property type="match status" value="1"/>
</dbReference>
<sequence>MMKYPKPLKAGSKIAITAFSAGVPAAMHARLDNALDYLAQQGFELEVGECLRDNHNYVSADVKTRANELLGYLLDDTIDAIMPPWGGAIAMDLLTLLNWEKLAHAQPKWLIGFSDVSTLLSAVTCKLGWASVHATNLMQLNVHQQDALTVGLFNHLRRAPNDSFTQFPSTHFEAEPLNFVDFPDAGFNLSASTQWRILANGNHRQQFAGRLLGGCLDIHMLLAGTEYFDLDAFSQAHPDESIILYFENGEMPPAAYYRALQSINLRGWFSKVAGVLIGRNPEPLAKDSDWTHLDALQNVFTGCDFPVLYDVDIGHQAPNLTLINGAYAEVTVGDTFSITQTLI</sequence>
<keyword evidence="6" id="KW-1185">Reference proteome</keyword>
<dbReference type="SUPFAM" id="SSF141986">
    <property type="entry name" value="LD-carboxypeptidase A C-terminal domain-like"/>
    <property type="match status" value="1"/>
</dbReference>
<dbReference type="InterPro" id="IPR029062">
    <property type="entry name" value="Class_I_gatase-like"/>
</dbReference>
<dbReference type="Pfam" id="PF02016">
    <property type="entry name" value="Peptidase_S66"/>
    <property type="match status" value="1"/>
</dbReference>
<dbReference type="InterPro" id="IPR027478">
    <property type="entry name" value="LdcA_N"/>
</dbReference>
<dbReference type="Pfam" id="PF17676">
    <property type="entry name" value="Peptidase_S66C"/>
    <property type="match status" value="1"/>
</dbReference>
<dbReference type="CDD" id="cd07062">
    <property type="entry name" value="Peptidase_S66_mccF_like"/>
    <property type="match status" value="1"/>
</dbReference>
<feature type="domain" description="LD-carboxypeptidase C-terminal" evidence="4">
    <location>
        <begin position="209"/>
        <end position="330"/>
    </location>
</feature>
<dbReference type="SUPFAM" id="SSF52317">
    <property type="entry name" value="Class I glutamine amidotransferase-like"/>
    <property type="match status" value="1"/>
</dbReference>
<dbReference type="RefSeq" id="WP_223193520.1">
    <property type="nucleotide sequence ID" value="NZ_CBCSDF010000001.1"/>
</dbReference>
<reference evidence="5 6" key="1">
    <citation type="submission" date="2023-10" db="EMBL/GenBank/DDBJ databases">
        <title>To unveil natural product biosynthetic capacity in Pseudoalteromonas.</title>
        <authorList>
            <person name="Wang J."/>
        </authorList>
    </citation>
    <scope>NUCLEOTIDE SEQUENCE [LARGE SCALE GENOMIC DNA]</scope>
    <source>
        <strain evidence="5 6">DSM 15914</strain>
    </source>
</reference>
<dbReference type="PANTHER" id="PTHR30237:SF5">
    <property type="entry name" value="CARBOXYPEPTIDASE VC_A0337-RELATED"/>
    <property type="match status" value="1"/>
</dbReference>
<dbReference type="InterPro" id="IPR003507">
    <property type="entry name" value="S66_fam"/>
</dbReference>
<evidence type="ECO:0000259" key="3">
    <source>
        <dbReference type="Pfam" id="PF02016"/>
    </source>
</evidence>
<dbReference type="EMBL" id="CP137579">
    <property type="protein sequence ID" value="WOX31235.1"/>
    <property type="molecule type" value="Genomic_DNA"/>
</dbReference>